<evidence type="ECO:0000313" key="4">
    <source>
        <dbReference type="Proteomes" id="UP000318681"/>
    </source>
</evidence>
<organism evidence="3 4">
    <name type="scientific">Alterirhizorhabdus solaris</name>
    <dbReference type="NCBI Taxonomy" id="2529389"/>
    <lineage>
        <taxon>Bacteria</taxon>
        <taxon>Pseudomonadati</taxon>
        <taxon>Pseudomonadota</taxon>
        <taxon>Alphaproteobacteria</taxon>
        <taxon>Sphingomonadales</taxon>
        <taxon>Rhizorhabdaceae</taxon>
        <taxon>Alterirhizorhabdus</taxon>
    </lineage>
</organism>
<dbReference type="InterPro" id="IPR012347">
    <property type="entry name" value="Ferritin-like"/>
</dbReference>
<keyword evidence="1" id="KW-0732">Signal</keyword>
<dbReference type="PANTHER" id="PTHR38593">
    <property type="entry name" value="BLR2558 PROTEIN"/>
    <property type="match status" value="1"/>
</dbReference>
<comment type="caution">
    <text evidence="3">The sequence shown here is derived from an EMBL/GenBank/DDBJ whole genome shotgun (WGS) entry which is preliminary data.</text>
</comment>
<evidence type="ECO:0000256" key="1">
    <source>
        <dbReference type="SAM" id="SignalP"/>
    </source>
</evidence>
<proteinExistence type="predicted"/>
<keyword evidence="4" id="KW-1185">Reference proteome</keyword>
<dbReference type="EMBL" id="VNIM01000002">
    <property type="protein sequence ID" value="TVV77411.1"/>
    <property type="molecule type" value="Genomic_DNA"/>
</dbReference>
<dbReference type="AlphaFoldDB" id="A0A558RDQ3"/>
<dbReference type="RefSeq" id="WP_145147285.1">
    <property type="nucleotide sequence ID" value="NZ_VNIM01000002.1"/>
</dbReference>
<dbReference type="Proteomes" id="UP000318681">
    <property type="component" value="Unassembled WGS sequence"/>
</dbReference>
<feature type="chain" id="PRO_5022200602" evidence="1">
    <location>
        <begin position="19"/>
        <end position="177"/>
    </location>
</feature>
<dbReference type="InterPro" id="IPR025419">
    <property type="entry name" value="DUF4142"/>
</dbReference>
<feature type="domain" description="DUF4142" evidence="2">
    <location>
        <begin position="40"/>
        <end position="174"/>
    </location>
</feature>
<dbReference type="OrthoDB" id="8005547at2"/>
<evidence type="ECO:0000313" key="3">
    <source>
        <dbReference type="EMBL" id="TVV77411.1"/>
    </source>
</evidence>
<feature type="signal peptide" evidence="1">
    <location>
        <begin position="1"/>
        <end position="18"/>
    </location>
</feature>
<dbReference type="Gene3D" id="1.20.1260.10">
    <property type="match status" value="1"/>
</dbReference>
<gene>
    <name evidence="3" type="ORF">FOY91_01270</name>
</gene>
<protein>
    <submittedName>
        <fullName evidence="3">DUF4142 domain-containing protein</fullName>
    </submittedName>
</protein>
<sequence length="177" mass="18959">MRMPIRSVFGAITMTCFAVPFSSSVAQSGISTNPAPVEARDYFSAVHALSKYEVDASRLALTRSQTPAARAFAQEMVAHHTRAMAEHARLLDVPSTSEPGSALAGPLSEMLNSLENTPSVEFNAAYKRGQIAAHEEALKVHTSYAERGSDTAARAKAQAAIPKIRKHLATARNLPEA</sequence>
<dbReference type="Pfam" id="PF13628">
    <property type="entry name" value="DUF4142"/>
    <property type="match status" value="1"/>
</dbReference>
<reference evidence="3 4" key="1">
    <citation type="submission" date="2019-07" db="EMBL/GenBank/DDBJ databases">
        <title>Sphingomonas solaris sp. nov., isolated from a solar panel from Boston, Massachusetts.</title>
        <authorList>
            <person name="Tanner K."/>
            <person name="Pascual J."/>
            <person name="Mancuso C."/>
            <person name="Pereto J."/>
            <person name="Khalil A."/>
            <person name="Vilanova C."/>
        </authorList>
    </citation>
    <scope>NUCLEOTIDE SEQUENCE [LARGE SCALE GENOMIC DNA]</scope>
    <source>
        <strain evidence="3 4">R4DWN</strain>
    </source>
</reference>
<name>A0A558RDQ3_9SPHN</name>
<accession>A0A558RDQ3</accession>
<evidence type="ECO:0000259" key="2">
    <source>
        <dbReference type="Pfam" id="PF13628"/>
    </source>
</evidence>
<dbReference type="PANTHER" id="PTHR38593:SF1">
    <property type="entry name" value="BLR2558 PROTEIN"/>
    <property type="match status" value="1"/>
</dbReference>